<proteinExistence type="inferred from homology"/>
<evidence type="ECO:0000313" key="11">
    <source>
        <dbReference type="EMBL" id="GAA2587286.1"/>
    </source>
</evidence>
<dbReference type="Gene3D" id="3.40.50.1820">
    <property type="entry name" value="alpha/beta hydrolase"/>
    <property type="match status" value="1"/>
</dbReference>
<sequence length="650" mass="70519">MPRRSLRRTPQTIAVAVLSGTALIAAGGVADAQAAAPKIVVKNGVTQPVFSYKDAIREYVYVESSLDSDGDGKRDRVRVDIVRPKETQRGLKSPVIIDNSPYFDNLGRGNEAERKTYDAAGNPLKFPLFYDNYFVPRGYAYLAIDMIGTTKSDGCPGTGQVQDIAGGKAVIDWLNGRGTAYGSDGKKVKASWHNGRSGMIGKSYDGTIANGVAATGVKGLATIVPISAISSWYEYIRSNGAKFADNYHDYLAKVVDSDPDAKCAAVRQALHVGEDDATGNYNKFFANSNYRHGTYGDVRKVRASVFVVHTVNDLNVQPVHFSRWWDGLKKQGVKRKIWVGQYGHTDPFDFRRETWVPTLHRWFDSELFKIKNGVHRTPRSDVEIAPGKWIKEPDWPAARSRKVTLRPAANGSLGLKAAPKGSTASFTDTAASESDLVADPTTAKPYRLAYVSQPLPGNARLSGTPVADLRVKLDKPTSNLTAMLVDYGTDARVDYLGARGGLDEVPAEDCWGQSIPADDGCYKKTPIRTVTSPVNVVARGWIDAQNRLSLTNPTPLTPGKFHRVKWQTLPQDYVFKKGHRLALVIAGTDTDYLSETATGAQVTVDLAGSGISVPVVFGGSGASALGAPQTKSAWRGPVTVNLPVQSRELK</sequence>
<keyword evidence="4" id="KW-0031">Aminopeptidase</keyword>
<name>A0ABN3PNH8_9ACTN</name>
<evidence type="ECO:0000313" key="12">
    <source>
        <dbReference type="Proteomes" id="UP001501509"/>
    </source>
</evidence>
<keyword evidence="6" id="KW-0378">Hydrolase</keyword>
<evidence type="ECO:0000256" key="3">
    <source>
        <dbReference type="ARBA" id="ARBA00012463"/>
    </source>
</evidence>
<dbReference type="InterPro" id="IPR000383">
    <property type="entry name" value="Xaa-Pro-like_dom"/>
</dbReference>
<dbReference type="InterPro" id="IPR005674">
    <property type="entry name" value="CocE/Ser_esterase"/>
</dbReference>
<dbReference type="NCBIfam" id="NF003780">
    <property type="entry name" value="PRK05371.1-1"/>
    <property type="match status" value="1"/>
</dbReference>
<dbReference type="NCBIfam" id="TIGR00976">
    <property type="entry name" value="CocE_NonD"/>
    <property type="match status" value="1"/>
</dbReference>
<keyword evidence="9" id="KW-0732">Signal</keyword>
<feature type="chain" id="PRO_5046417832" description="Xaa-Pro dipeptidyl-peptidase" evidence="9">
    <location>
        <begin position="25"/>
        <end position="650"/>
    </location>
</feature>
<dbReference type="PRINTS" id="PR00923">
    <property type="entry name" value="LACTOPTASE"/>
</dbReference>
<evidence type="ECO:0000256" key="9">
    <source>
        <dbReference type="SAM" id="SignalP"/>
    </source>
</evidence>
<evidence type="ECO:0000256" key="8">
    <source>
        <dbReference type="ARBA" id="ARBA00030045"/>
    </source>
</evidence>
<dbReference type="SUPFAM" id="SSF53474">
    <property type="entry name" value="alpha/beta-Hydrolases"/>
    <property type="match status" value="1"/>
</dbReference>
<evidence type="ECO:0000256" key="7">
    <source>
        <dbReference type="ARBA" id="ARBA00022825"/>
    </source>
</evidence>
<evidence type="ECO:0000256" key="1">
    <source>
        <dbReference type="ARBA" id="ARBA00000123"/>
    </source>
</evidence>
<comment type="similarity">
    <text evidence="2">Belongs to the peptidase S15 family.</text>
</comment>
<feature type="signal peptide" evidence="9">
    <location>
        <begin position="1"/>
        <end position="24"/>
    </location>
</feature>
<dbReference type="Proteomes" id="UP001501509">
    <property type="component" value="Unassembled WGS sequence"/>
</dbReference>
<evidence type="ECO:0000259" key="10">
    <source>
        <dbReference type="SMART" id="SM00939"/>
    </source>
</evidence>
<feature type="domain" description="Xaa-Pro dipeptidyl-peptidase C-terminal" evidence="10">
    <location>
        <begin position="360"/>
        <end position="612"/>
    </location>
</feature>
<dbReference type="InterPro" id="IPR008979">
    <property type="entry name" value="Galactose-bd-like_sf"/>
</dbReference>
<comment type="catalytic activity">
    <reaction evidence="1">
        <text>Hydrolyzes Xaa-Pro-|- bonds to release unblocked, N-terminal dipeptides from substrates including Ala-Pro-|-p-nitroanilide and (sequentially) Tyr-Pro-|-Phe-Pro-|-Gly-Pro-|-Ile.</text>
        <dbReference type="EC" id="3.4.14.11"/>
    </reaction>
</comment>
<evidence type="ECO:0000256" key="4">
    <source>
        <dbReference type="ARBA" id="ARBA00022438"/>
    </source>
</evidence>
<dbReference type="RefSeq" id="WP_344539881.1">
    <property type="nucleotide sequence ID" value="NZ_BAAATD010000002.1"/>
</dbReference>
<dbReference type="EMBL" id="BAAATD010000002">
    <property type="protein sequence ID" value="GAA2587286.1"/>
    <property type="molecule type" value="Genomic_DNA"/>
</dbReference>
<organism evidence="11 12">
    <name type="scientific">Actinomadura fulvescens</name>
    <dbReference type="NCBI Taxonomy" id="46160"/>
    <lineage>
        <taxon>Bacteria</taxon>
        <taxon>Bacillati</taxon>
        <taxon>Actinomycetota</taxon>
        <taxon>Actinomycetes</taxon>
        <taxon>Streptosporangiales</taxon>
        <taxon>Thermomonosporaceae</taxon>
        <taxon>Actinomadura</taxon>
    </lineage>
</organism>
<dbReference type="EC" id="3.4.14.11" evidence="3"/>
<keyword evidence="12" id="KW-1185">Reference proteome</keyword>
<reference evidence="11 12" key="1">
    <citation type="journal article" date="2019" name="Int. J. Syst. Evol. Microbiol.">
        <title>The Global Catalogue of Microorganisms (GCM) 10K type strain sequencing project: providing services to taxonomists for standard genome sequencing and annotation.</title>
        <authorList>
            <consortium name="The Broad Institute Genomics Platform"/>
            <consortium name="The Broad Institute Genome Sequencing Center for Infectious Disease"/>
            <person name="Wu L."/>
            <person name="Ma J."/>
        </authorList>
    </citation>
    <scope>NUCLEOTIDE SEQUENCE [LARGE SCALE GENOMIC DNA]</scope>
    <source>
        <strain evidence="11 12">JCM 6833</strain>
    </source>
</reference>
<dbReference type="InterPro" id="IPR008252">
    <property type="entry name" value="Pept_S15_Xpro"/>
</dbReference>
<evidence type="ECO:0000256" key="6">
    <source>
        <dbReference type="ARBA" id="ARBA00022801"/>
    </source>
</evidence>
<keyword evidence="5" id="KW-0645">Protease</keyword>
<dbReference type="InterPro" id="IPR029058">
    <property type="entry name" value="AB_hydrolase_fold"/>
</dbReference>
<gene>
    <name evidence="11" type="ORF">GCM10010411_20100</name>
</gene>
<comment type="caution">
    <text evidence="11">The sequence shown here is derived from an EMBL/GenBank/DDBJ whole genome shotgun (WGS) entry which is preliminary data.</text>
</comment>
<evidence type="ECO:0000256" key="2">
    <source>
        <dbReference type="ARBA" id="ARBA00010819"/>
    </source>
</evidence>
<dbReference type="Gene3D" id="2.60.120.260">
    <property type="entry name" value="Galactose-binding domain-like"/>
    <property type="match status" value="1"/>
</dbReference>
<dbReference type="SUPFAM" id="SSF49785">
    <property type="entry name" value="Galactose-binding domain-like"/>
    <property type="match status" value="1"/>
</dbReference>
<protein>
    <recommendedName>
        <fullName evidence="3">Xaa-Pro dipeptidyl-peptidase</fullName>
        <ecNumber evidence="3">3.4.14.11</ecNumber>
    </recommendedName>
    <alternativeName>
        <fullName evidence="8">X-prolyl-dipeptidyl aminopeptidase</fullName>
    </alternativeName>
</protein>
<evidence type="ECO:0000256" key="5">
    <source>
        <dbReference type="ARBA" id="ARBA00022670"/>
    </source>
</evidence>
<dbReference type="SMART" id="SM00939">
    <property type="entry name" value="PepX_C"/>
    <property type="match status" value="1"/>
</dbReference>
<accession>A0ABN3PNH8</accession>
<dbReference type="Pfam" id="PF02129">
    <property type="entry name" value="Peptidase_S15"/>
    <property type="match status" value="1"/>
</dbReference>
<dbReference type="InterPro" id="IPR013736">
    <property type="entry name" value="Xaa-Pro_dipept_C"/>
</dbReference>
<keyword evidence="7" id="KW-0720">Serine protease</keyword>
<dbReference type="Pfam" id="PF08530">
    <property type="entry name" value="PepX_C"/>
    <property type="match status" value="1"/>
</dbReference>